<name>A0A9W9LN66_9EURO</name>
<dbReference type="GeneID" id="81426712"/>
<evidence type="ECO:0000313" key="2">
    <source>
        <dbReference type="Proteomes" id="UP001149163"/>
    </source>
</evidence>
<accession>A0A9W9LN66</accession>
<dbReference type="Proteomes" id="UP001149163">
    <property type="component" value="Unassembled WGS sequence"/>
</dbReference>
<protein>
    <submittedName>
        <fullName evidence="1">Uncharacterized protein</fullName>
    </submittedName>
</protein>
<organism evidence="1 2">
    <name type="scientific">Penicillium canariense</name>
    <dbReference type="NCBI Taxonomy" id="189055"/>
    <lineage>
        <taxon>Eukaryota</taxon>
        <taxon>Fungi</taxon>
        <taxon>Dikarya</taxon>
        <taxon>Ascomycota</taxon>
        <taxon>Pezizomycotina</taxon>
        <taxon>Eurotiomycetes</taxon>
        <taxon>Eurotiomycetidae</taxon>
        <taxon>Eurotiales</taxon>
        <taxon>Aspergillaceae</taxon>
        <taxon>Penicillium</taxon>
    </lineage>
</organism>
<comment type="caution">
    <text evidence="1">The sequence shown here is derived from an EMBL/GenBank/DDBJ whole genome shotgun (WGS) entry which is preliminary data.</text>
</comment>
<proteinExistence type="predicted"/>
<dbReference type="RefSeq" id="XP_056543091.1">
    <property type="nucleotide sequence ID" value="XM_056687536.1"/>
</dbReference>
<sequence>MIFRPIRSTRHEVYESSVRQNQADPGKRFFSPTIVICAGRSGGQGKRPGPRARNVIRSGITNSTGAKCQASQPLDGLQSSAVGQITACRRPEARDDRQFLLLGRFRGRDSATSTAVLTYWGRFCASMLTGRLPRSVVWLLRGSKPESEIIPAAGIVAPNHSSHLKPLRRPLGLCVYAPMRHAALPPGRQQPNHAGRCGTPTGLTIRRQAQYERRRRGTLPPRREASCSSFSSDVCGLHRPKQCQASSLGSSGPCSAFFLPRRPTPKSSPGERSNFPPAYLTLAAGLHSFDPTSWTDDALSLPGVGALSLLRLTN</sequence>
<dbReference type="AlphaFoldDB" id="A0A9W9LN66"/>
<evidence type="ECO:0000313" key="1">
    <source>
        <dbReference type="EMBL" id="KAJ5166630.1"/>
    </source>
</evidence>
<keyword evidence="2" id="KW-1185">Reference proteome</keyword>
<gene>
    <name evidence="1" type="ORF">N7482_005411</name>
</gene>
<reference evidence="1" key="2">
    <citation type="journal article" date="2023" name="IMA Fungus">
        <title>Comparative genomic study of the Penicillium genus elucidates a diverse pangenome and 15 lateral gene transfer events.</title>
        <authorList>
            <person name="Petersen C."/>
            <person name="Sorensen T."/>
            <person name="Nielsen M.R."/>
            <person name="Sondergaard T.E."/>
            <person name="Sorensen J.L."/>
            <person name="Fitzpatrick D.A."/>
            <person name="Frisvad J.C."/>
            <person name="Nielsen K.L."/>
        </authorList>
    </citation>
    <scope>NUCLEOTIDE SEQUENCE</scope>
    <source>
        <strain evidence="1">IBT 26290</strain>
    </source>
</reference>
<dbReference type="EMBL" id="JAPQKN010000003">
    <property type="protein sequence ID" value="KAJ5166630.1"/>
    <property type="molecule type" value="Genomic_DNA"/>
</dbReference>
<reference evidence="1" key="1">
    <citation type="submission" date="2022-11" db="EMBL/GenBank/DDBJ databases">
        <authorList>
            <person name="Petersen C."/>
        </authorList>
    </citation>
    <scope>NUCLEOTIDE SEQUENCE</scope>
    <source>
        <strain evidence="1">IBT 26290</strain>
    </source>
</reference>